<name>A0ABS9BJP5_9BACT</name>
<dbReference type="Gene3D" id="3.30.70.360">
    <property type="match status" value="1"/>
</dbReference>
<sequence>MKNVRKSAQVLSCAVLLVTFTCCLNAQAQKKKTAKVTSSDSRLAEINKLVGSDSANLVEIFKDIHANPELGFMETRTAAIVAKELQAAGYDVKTGIGITGVAGILKNGEGPIIMWRGDMDCNAVKETTGLPYASTKVVKREDGSESPVMHACGHDAHVTWLIGLARAMAQMKNAWKGTFIVVGQPAEEPILGAEAMVKDGLYTKHGIPEPDYLLGIHSAPVPVGVVAIASGVRMAGTDQIDVVFKGIGGHGSNPQLSKDPIVMAAAAIMQYQVIVSRAVDPQKAAVLTVGSVQAGSDNNVIPATALIKINLRWFDEADRNLMIEGIKKINEGIAHSYNLPKELYPEMKMKGFAYPLDNDTTLTAAVLTGVRKLLPDNQILREKQLPAVMGSEDFHHLVIHNNRKVYCYYNVGIANPAVFAQAIKDGKALPFNAHNGDFQVDLAGIPLGTKVAILGVLEAFQLKK</sequence>
<evidence type="ECO:0000313" key="5">
    <source>
        <dbReference type="Proteomes" id="UP001200145"/>
    </source>
</evidence>
<dbReference type="InterPro" id="IPR002933">
    <property type="entry name" value="Peptidase_M20"/>
</dbReference>
<dbReference type="Gene3D" id="3.40.630.10">
    <property type="entry name" value="Zn peptidases"/>
    <property type="match status" value="1"/>
</dbReference>
<evidence type="ECO:0000256" key="1">
    <source>
        <dbReference type="ARBA" id="ARBA00022801"/>
    </source>
</evidence>
<dbReference type="InterPro" id="IPR017439">
    <property type="entry name" value="Amidohydrolase"/>
</dbReference>
<dbReference type="Proteomes" id="UP001200145">
    <property type="component" value="Unassembled WGS sequence"/>
</dbReference>
<reference evidence="4 5" key="1">
    <citation type="submission" date="2022-01" db="EMBL/GenBank/DDBJ databases">
        <title>Flavihumibacter sp. nov., isolated from sediment of a river.</title>
        <authorList>
            <person name="Liu H."/>
        </authorList>
    </citation>
    <scope>NUCLEOTIDE SEQUENCE [LARGE SCALE GENOMIC DNA]</scope>
    <source>
        <strain evidence="4 5">RY-1</strain>
    </source>
</reference>
<gene>
    <name evidence="4" type="ORF">L0U88_10525</name>
</gene>
<dbReference type="NCBIfam" id="TIGR01891">
    <property type="entry name" value="amidohydrolases"/>
    <property type="match status" value="1"/>
</dbReference>
<dbReference type="InterPro" id="IPR011650">
    <property type="entry name" value="Peptidase_M20_dimer"/>
</dbReference>
<feature type="chain" id="PRO_5045679917" evidence="2">
    <location>
        <begin position="29"/>
        <end position="464"/>
    </location>
</feature>
<dbReference type="RefSeq" id="WP_234866009.1">
    <property type="nucleotide sequence ID" value="NZ_JAKEVY010000002.1"/>
</dbReference>
<dbReference type="Pfam" id="PF07687">
    <property type="entry name" value="M20_dimer"/>
    <property type="match status" value="1"/>
</dbReference>
<dbReference type="SUPFAM" id="SSF55031">
    <property type="entry name" value="Bacterial exopeptidase dimerisation domain"/>
    <property type="match status" value="1"/>
</dbReference>
<feature type="domain" description="Peptidase M20 dimerisation" evidence="3">
    <location>
        <begin position="240"/>
        <end position="329"/>
    </location>
</feature>
<evidence type="ECO:0000313" key="4">
    <source>
        <dbReference type="EMBL" id="MCF1715059.1"/>
    </source>
</evidence>
<feature type="signal peptide" evidence="2">
    <location>
        <begin position="1"/>
        <end position="28"/>
    </location>
</feature>
<evidence type="ECO:0000259" key="3">
    <source>
        <dbReference type="Pfam" id="PF07687"/>
    </source>
</evidence>
<keyword evidence="2" id="KW-0732">Signal</keyword>
<dbReference type="PANTHER" id="PTHR11014:SF63">
    <property type="entry name" value="METALLOPEPTIDASE, PUTATIVE (AFU_ORTHOLOGUE AFUA_6G09600)-RELATED"/>
    <property type="match status" value="1"/>
</dbReference>
<keyword evidence="1" id="KW-0378">Hydrolase</keyword>
<dbReference type="InterPro" id="IPR036264">
    <property type="entry name" value="Bact_exopeptidase_dim_dom"/>
</dbReference>
<dbReference type="SUPFAM" id="SSF53187">
    <property type="entry name" value="Zn-dependent exopeptidases"/>
    <property type="match status" value="1"/>
</dbReference>
<dbReference type="PANTHER" id="PTHR11014">
    <property type="entry name" value="PEPTIDASE M20 FAMILY MEMBER"/>
    <property type="match status" value="1"/>
</dbReference>
<comment type="caution">
    <text evidence="4">The sequence shown here is derived from an EMBL/GenBank/DDBJ whole genome shotgun (WGS) entry which is preliminary data.</text>
</comment>
<organism evidence="4 5">
    <name type="scientific">Flavihumibacter fluminis</name>
    <dbReference type="NCBI Taxonomy" id="2909236"/>
    <lineage>
        <taxon>Bacteria</taxon>
        <taxon>Pseudomonadati</taxon>
        <taxon>Bacteroidota</taxon>
        <taxon>Chitinophagia</taxon>
        <taxon>Chitinophagales</taxon>
        <taxon>Chitinophagaceae</taxon>
        <taxon>Flavihumibacter</taxon>
    </lineage>
</organism>
<dbReference type="Pfam" id="PF01546">
    <property type="entry name" value="Peptidase_M20"/>
    <property type="match status" value="1"/>
</dbReference>
<keyword evidence="5" id="KW-1185">Reference proteome</keyword>
<protein>
    <submittedName>
        <fullName evidence="4">Amidohydrolase</fullName>
    </submittedName>
</protein>
<dbReference type="PIRSF" id="PIRSF005962">
    <property type="entry name" value="Pept_M20D_amidohydro"/>
    <property type="match status" value="1"/>
</dbReference>
<accession>A0ABS9BJP5</accession>
<evidence type="ECO:0000256" key="2">
    <source>
        <dbReference type="SAM" id="SignalP"/>
    </source>
</evidence>
<dbReference type="EMBL" id="JAKEVY010000002">
    <property type="protein sequence ID" value="MCF1715059.1"/>
    <property type="molecule type" value="Genomic_DNA"/>
</dbReference>
<proteinExistence type="predicted"/>